<keyword evidence="2" id="KW-0560">Oxidoreductase</keyword>
<dbReference type="AlphaFoldDB" id="V5FBN1"/>
<gene>
    <name evidence="2" type="ORF">PVAR5_2740</name>
</gene>
<evidence type="ECO:0000313" key="2">
    <source>
        <dbReference type="EMBL" id="GAD94119.1"/>
    </source>
</evidence>
<protein>
    <submittedName>
        <fullName evidence="2">Alpha-ketoglutarate-dependent sulfonate dioxygenase, putative</fullName>
    </submittedName>
</protein>
<keyword evidence="2" id="KW-0223">Dioxygenase</keyword>
<keyword evidence="3" id="KW-1185">Reference proteome</keyword>
<dbReference type="OrthoDB" id="10257314at2759"/>
<dbReference type="HOGENOM" id="CLU_2497657_0_0_1"/>
<accession>V5FBN1</accession>
<evidence type="ECO:0000313" key="3">
    <source>
        <dbReference type="Proteomes" id="UP000018001"/>
    </source>
</evidence>
<dbReference type="EMBL" id="BAUL01000079">
    <property type="protein sequence ID" value="GAD94119.1"/>
    <property type="molecule type" value="Genomic_DNA"/>
</dbReference>
<dbReference type="Proteomes" id="UP000018001">
    <property type="component" value="Unassembled WGS sequence"/>
</dbReference>
<evidence type="ECO:0000256" key="1">
    <source>
        <dbReference type="SAM" id="MobiDB-lite"/>
    </source>
</evidence>
<organism evidence="2 3">
    <name type="scientific">Byssochlamys spectabilis (strain No. 5 / NBRC 109023)</name>
    <name type="common">Paecilomyces variotii</name>
    <dbReference type="NCBI Taxonomy" id="1356009"/>
    <lineage>
        <taxon>Eukaryota</taxon>
        <taxon>Fungi</taxon>
        <taxon>Dikarya</taxon>
        <taxon>Ascomycota</taxon>
        <taxon>Pezizomycotina</taxon>
        <taxon>Eurotiomycetes</taxon>
        <taxon>Eurotiomycetidae</taxon>
        <taxon>Eurotiales</taxon>
        <taxon>Thermoascaceae</taxon>
        <taxon>Paecilomyces</taxon>
    </lineage>
</organism>
<dbReference type="GO" id="GO:0051213">
    <property type="term" value="F:dioxygenase activity"/>
    <property type="evidence" value="ECO:0007669"/>
    <property type="project" value="UniProtKB-KW"/>
</dbReference>
<feature type="compositionally biased region" description="Polar residues" evidence="1">
    <location>
        <begin position="1"/>
        <end position="20"/>
    </location>
</feature>
<comment type="caution">
    <text evidence="2">The sequence shown here is derived from an EMBL/GenBank/DDBJ whole genome shotgun (WGS) entry which is preliminary data.</text>
</comment>
<sequence>MAPSVQVENSVVQETPTTNLPIGKAAPSASQTLQKQPLKLSGVLDQYESFDVTPVIGREFPKANLKEWLRAPNSDELIRELAITGK</sequence>
<feature type="region of interest" description="Disordered" evidence="1">
    <location>
        <begin position="1"/>
        <end position="31"/>
    </location>
</feature>
<dbReference type="InParanoid" id="V5FBN1"/>
<reference evidence="3" key="1">
    <citation type="journal article" date="2014" name="Genome Announc.">
        <title>Draft genome sequence of the formaldehyde-resistant fungus Byssochlamys spectabilis No. 5 (anamorph Paecilomyces variotii No. 5) (NBRC109023).</title>
        <authorList>
            <person name="Oka T."/>
            <person name="Ekino K."/>
            <person name="Fukuda K."/>
            <person name="Nomura Y."/>
        </authorList>
    </citation>
    <scope>NUCLEOTIDE SEQUENCE [LARGE SCALE GENOMIC DNA]</scope>
    <source>
        <strain evidence="3">No. 5 / NBRC 109023</strain>
    </source>
</reference>
<proteinExistence type="predicted"/>
<name>V5FBN1_BYSSN</name>